<dbReference type="InterPro" id="IPR027443">
    <property type="entry name" value="IPNS-like_sf"/>
</dbReference>
<evidence type="ECO:0000313" key="2">
    <source>
        <dbReference type="Proteomes" id="UP000749559"/>
    </source>
</evidence>
<dbReference type="SUPFAM" id="SSF51197">
    <property type="entry name" value="Clavaminate synthase-like"/>
    <property type="match status" value="1"/>
</dbReference>
<proteinExistence type="predicted"/>
<protein>
    <recommendedName>
        <fullName evidence="3">Isopenicillin N synthase-like Fe(2+) 2OG dioxygenase domain-containing protein</fullName>
    </recommendedName>
</protein>
<evidence type="ECO:0000313" key="1">
    <source>
        <dbReference type="EMBL" id="CAH1790551.1"/>
    </source>
</evidence>
<dbReference type="Proteomes" id="UP000749559">
    <property type="component" value="Unassembled WGS sequence"/>
</dbReference>
<gene>
    <name evidence="1" type="ORF">OFUS_LOCUS15740</name>
</gene>
<organism evidence="1 2">
    <name type="scientific">Owenia fusiformis</name>
    <name type="common">Polychaete worm</name>
    <dbReference type="NCBI Taxonomy" id="6347"/>
    <lineage>
        <taxon>Eukaryota</taxon>
        <taxon>Metazoa</taxon>
        <taxon>Spiralia</taxon>
        <taxon>Lophotrochozoa</taxon>
        <taxon>Annelida</taxon>
        <taxon>Polychaeta</taxon>
        <taxon>Sedentaria</taxon>
        <taxon>Canalipalpata</taxon>
        <taxon>Sabellida</taxon>
        <taxon>Oweniida</taxon>
        <taxon>Oweniidae</taxon>
        <taxon>Owenia</taxon>
    </lineage>
</organism>
<dbReference type="Gene3D" id="2.60.120.330">
    <property type="entry name" value="B-lactam Antibiotic, Isopenicillin N Synthase, Chain"/>
    <property type="match status" value="2"/>
</dbReference>
<dbReference type="AlphaFoldDB" id="A0A8S4PBK3"/>
<keyword evidence="2" id="KW-1185">Reference proteome</keyword>
<reference evidence="1" key="1">
    <citation type="submission" date="2022-03" db="EMBL/GenBank/DDBJ databases">
        <authorList>
            <person name="Martin C."/>
        </authorList>
    </citation>
    <scope>NUCLEOTIDE SEQUENCE</scope>
</reference>
<sequence length="133" mass="15440">MALSLQQERTLFTKLHNTLTKKTRTQVRILNYPKMPEDFTKTENQMRLGEHTDWGTVTFIAQDNMGGLQPHRVVKLPCESESIKGGEKSRFSMIYFGNPDWDAVINSIDDSKYEPIKANDHLDELWNESFGKY</sequence>
<accession>A0A8S4PBK3</accession>
<dbReference type="EMBL" id="CAIIXF020000007">
    <property type="protein sequence ID" value="CAH1790551.1"/>
    <property type="molecule type" value="Genomic_DNA"/>
</dbReference>
<evidence type="ECO:0008006" key="3">
    <source>
        <dbReference type="Google" id="ProtNLM"/>
    </source>
</evidence>
<name>A0A8S4PBK3_OWEFU</name>
<comment type="caution">
    <text evidence="1">The sequence shown here is derived from an EMBL/GenBank/DDBJ whole genome shotgun (WGS) entry which is preliminary data.</text>
</comment>